<comment type="caution">
    <text evidence="2">The sequence shown here is derived from an EMBL/GenBank/DDBJ whole genome shotgun (WGS) entry which is preliminary data.</text>
</comment>
<evidence type="ECO:0000313" key="3">
    <source>
        <dbReference type="Proteomes" id="UP001285263"/>
    </source>
</evidence>
<keyword evidence="3" id="KW-1185">Reference proteome</keyword>
<sequence>MNVRVFPILGLLTAALLSACGGGGGSDSSSGTATAFIVDPATITPASATSSQPFLDRTVPEFYAYGSTCSSATAAQSVLVTDNTVTYNDGTASAAQMKRVAQYAEAAVRTLRDKFGIAPANGIGFDGQKLRVCAAISGSDAQTNGSAGIRTLHIGAPDGYGGLGTLILHESTHVVQAQALNCQTQQYGWERWLTEGMALHVASRDLPGAGALDSLQANFAGIDGNLPFGDMDQRAAARSDRYPGYVLAVATLLGETGKTDVDIYRFMKSVGETSGCPGDKVPYVPGQPVAGWKAAFDASFGTDLRGTGVAGSGFWALAKKYAK</sequence>
<gene>
    <name evidence="2" type="ORF">SNE35_23420</name>
</gene>
<evidence type="ECO:0008006" key="4">
    <source>
        <dbReference type="Google" id="ProtNLM"/>
    </source>
</evidence>
<keyword evidence="1" id="KW-0732">Signal</keyword>
<feature type="chain" id="PRO_5045764943" description="Lipoprotein" evidence="1">
    <location>
        <begin position="20"/>
        <end position="323"/>
    </location>
</feature>
<dbReference type="EMBL" id="JAXCLA010000008">
    <property type="protein sequence ID" value="MDY0747474.1"/>
    <property type="molecule type" value="Genomic_DNA"/>
</dbReference>
<organism evidence="2 3">
    <name type="scientific">Roseateles agri</name>
    <dbReference type="NCBI Taxonomy" id="3098619"/>
    <lineage>
        <taxon>Bacteria</taxon>
        <taxon>Pseudomonadati</taxon>
        <taxon>Pseudomonadota</taxon>
        <taxon>Betaproteobacteria</taxon>
        <taxon>Burkholderiales</taxon>
        <taxon>Sphaerotilaceae</taxon>
        <taxon>Roseateles</taxon>
    </lineage>
</organism>
<dbReference type="PROSITE" id="PS51257">
    <property type="entry name" value="PROKAR_LIPOPROTEIN"/>
    <property type="match status" value="1"/>
</dbReference>
<accession>A0ABU5DMW0</accession>
<dbReference type="RefSeq" id="WP_320425442.1">
    <property type="nucleotide sequence ID" value="NZ_JAXCLA010000008.1"/>
</dbReference>
<protein>
    <recommendedName>
        <fullName evidence="4">Lipoprotein</fullName>
    </recommendedName>
</protein>
<name>A0ABU5DMW0_9BURK</name>
<feature type="signal peptide" evidence="1">
    <location>
        <begin position="1"/>
        <end position="19"/>
    </location>
</feature>
<evidence type="ECO:0000313" key="2">
    <source>
        <dbReference type="EMBL" id="MDY0747474.1"/>
    </source>
</evidence>
<dbReference type="Proteomes" id="UP001285263">
    <property type="component" value="Unassembled WGS sequence"/>
</dbReference>
<evidence type="ECO:0000256" key="1">
    <source>
        <dbReference type="SAM" id="SignalP"/>
    </source>
</evidence>
<reference evidence="2 3" key="1">
    <citation type="submission" date="2023-11" db="EMBL/GenBank/DDBJ databases">
        <title>Paucibacter sp. nov., isolated from fresh soil in Korea.</title>
        <authorList>
            <person name="Le N.T.T."/>
        </authorList>
    </citation>
    <scope>NUCLEOTIDE SEQUENCE [LARGE SCALE GENOMIC DNA]</scope>
    <source>
        <strain evidence="2 3">R3-3</strain>
    </source>
</reference>
<proteinExistence type="predicted"/>